<protein>
    <submittedName>
        <fullName evidence="9">Arabinose efflux permease</fullName>
    </submittedName>
</protein>
<evidence type="ECO:0000256" key="4">
    <source>
        <dbReference type="ARBA" id="ARBA00022692"/>
    </source>
</evidence>
<name>A0A0G1BQX7_9BACT</name>
<evidence type="ECO:0000256" key="5">
    <source>
        <dbReference type="ARBA" id="ARBA00022989"/>
    </source>
</evidence>
<evidence type="ECO:0000256" key="6">
    <source>
        <dbReference type="ARBA" id="ARBA00023136"/>
    </source>
</evidence>
<dbReference type="AlphaFoldDB" id="A0A0G1BQX7"/>
<accession>A0A0G1BQX7</accession>
<comment type="caution">
    <text evidence="9">The sequence shown here is derived from an EMBL/GenBank/DDBJ whole genome shotgun (WGS) entry which is preliminary data.</text>
</comment>
<keyword evidence="5 7" id="KW-1133">Transmembrane helix</keyword>
<sequence>MKERFKITFRALESRNFRLFFYGQGISLIGTWMQRVAMSWLVYRLTDSAFLLGVVGFASHVPIFLISPVAGVLIDRFSRRRILILSQTLAMLQAFLLAFLVFSGGVQVWHIIALSLILGLSSAFDIPGRQSFYSQMVEKREDLQNAIALNSTLFHVARFVGPSLAGLVIAIFGEGVCFLLNALSYIAMIISLFMMRFQKPQKALDAGKNIFEEFKDGFDYVFNSSPIKKILLMIAFVSLLGSPYMTLLPIFAKDILGGGPVTLGLLTSFTSIGALFAAVFIASRKKIKGTENRMIGSGLIFACGLVFFSFSKILGLSLALISFVGAGMMGHNVSANSLIQSLTPDDKRGRVMSLYAFSHQGVMPFGELMAGFAAGILGGGATLAISGGLIALFLLILGPSLVYSLKKT</sequence>
<dbReference type="InterPro" id="IPR020846">
    <property type="entry name" value="MFS_dom"/>
</dbReference>
<dbReference type="Gene3D" id="1.20.1250.20">
    <property type="entry name" value="MFS general substrate transporter like domains"/>
    <property type="match status" value="1"/>
</dbReference>
<gene>
    <name evidence="9" type="ORF">UV11_C0006G0036</name>
</gene>
<dbReference type="PATRIC" id="fig|1618659.3.peg.248"/>
<keyword evidence="4 7" id="KW-0812">Transmembrane</keyword>
<dbReference type="CDD" id="cd06173">
    <property type="entry name" value="MFS_MefA_like"/>
    <property type="match status" value="1"/>
</dbReference>
<evidence type="ECO:0000313" key="9">
    <source>
        <dbReference type="EMBL" id="KKS48631.1"/>
    </source>
</evidence>
<feature type="transmembrane region" description="Helical" evidence="7">
    <location>
        <begin position="263"/>
        <end position="282"/>
    </location>
</feature>
<dbReference type="SUPFAM" id="SSF103473">
    <property type="entry name" value="MFS general substrate transporter"/>
    <property type="match status" value="1"/>
</dbReference>
<dbReference type="PROSITE" id="PS50850">
    <property type="entry name" value="MFS"/>
    <property type="match status" value="1"/>
</dbReference>
<dbReference type="PANTHER" id="PTHR23513:SF11">
    <property type="entry name" value="STAPHYLOFERRIN A TRANSPORTER"/>
    <property type="match status" value="1"/>
</dbReference>
<evidence type="ECO:0000259" key="8">
    <source>
        <dbReference type="PROSITE" id="PS50850"/>
    </source>
</evidence>
<evidence type="ECO:0000256" key="3">
    <source>
        <dbReference type="ARBA" id="ARBA00022475"/>
    </source>
</evidence>
<evidence type="ECO:0000256" key="7">
    <source>
        <dbReference type="SAM" id="Phobius"/>
    </source>
</evidence>
<keyword evidence="2" id="KW-0813">Transport</keyword>
<feature type="transmembrane region" description="Helical" evidence="7">
    <location>
        <begin position="230"/>
        <end position="251"/>
    </location>
</feature>
<evidence type="ECO:0000313" key="10">
    <source>
        <dbReference type="Proteomes" id="UP000034036"/>
    </source>
</evidence>
<feature type="transmembrane region" description="Helical" evidence="7">
    <location>
        <begin position="178"/>
        <end position="195"/>
    </location>
</feature>
<dbReference type="EMBL" id="LCDF01000006">
    <property type="protein sequence ID" value="KKS48631.1"/>
    <property type="molecule type" value="Genomic_DNA"/>
</dbReference>
<proteinExistence type="predicted"/>
<dbReference type="STRING" id="1618659.UV11_C0006G0036"/>
<dbReference type="Pfam" id="PF05977">
    <property type="entry name" value="MFS_3"/>
    <property type="match status" value="1"/>
</dbReference>
<reference evidence="9 10" key="1">
    <citation type="journal article" date="2015" name="Nature">
        <title>rRNA introns, odd ribosomes, and small enigmatic genomes across a large radiation of phyla.</title>
        <authorList>
            <person name="Brown C.T."/>
            <person name="Hug L.A."/>
            <person name="Thomas B.C."/>
            <person name="Sharon I."/>
            <person name="Castelle C.J."/>
            <person name="Singh A."/>
            <person name="Wilkins M.J."/>
            <person name="Williams K.H."/>
            <person name="Banfield J.F."/>
        </authorList>
    </citation>
    <scope>NUCLEOTIDE SEQUENCE [LARGE SCALE GENOMIC DNA]</scope>
</reference>
<feature type="transmembrane region" description="Helical" evidence="7">
    <location>
        <begin position="20"/>
        <end position="43"/>
    </location>
</feature>
<evidence type="ECO:0000256" key="2">
    <source>
        <dbReference type="ARBA" id="ARBA00022448"/>
    </source>
</evidence>
<feature type="transmembrane region" description="Helical" evidence="7">
    <location>
        <begin position="383"/>
        <end position="405"/>
    </location>
</feature>
<dbReference type="GO" id="GO:0005886">
    <property type="term" value="C:plasma membrane"/>
    <property type="evidence" value="ECO:0007669"/>
    <property type="project" value="UniProtKB-SubCell"/>
</dbReference>
<dbReference type="InterPro" id="IPR010290">
    <property type="entry name" value="TM_effector"/>
</dbReference>
<keyword evidence="6 7" id="KW-0472">Membrane</keyword>
<evidence type="ECO:0000256" key="1">
    <source>
        <dbReference type="ARBA" id="ARBA00004651"/>
    </source>
</evidence>
<feature type="transmembrane region" description="Helical" evidence="7">
    <location>
        <begin position="294"/>
        <end position="310"/>
    </location>
</feature>
<dbReference type="PANTHER" id="PTHR23513">
    <property type="entry name" value="INTEGRAL MEMBRANE EFFLUX PROTEIN-RELATED"/>
    <property type="match status" value="1"/>
</dbReference>
<dbReference type="Proteomes" id="UP000034036">
    <property type="component" value="Unassembled WGS sequence"/>
</dbReference>
<feature type="domain" description="Major facilitator superfamily (MFS) profile" evidence="8">
    <location>
        <begin position="11"/>
        <end position="408"/>
    </location>
</feature>
<feature type="transmembrane region" description="Helical" evidence="7">
    <location>
        <begin position="49"/>
        <end position="70"/>
    </location>
</feature>
<keyword evidence="3" id="KW-1003">Cell membrane</keyword>
<dbReference type="GO" id="GO:0022857">
    <property type="term" value="F:transmembrane transporter activity"/>
    <property type="evidence" value="ECO:0007669"/>
    <property type="project" value="InterPro"/>
</dbReference>
<dbReference type="InterPro" id="IPR036259">
    <property type="entry name" value="MFS_trans_sf"/>
</dbReference>
<comment type="subcellular location">
    <subcellularLocation>
        <location evidence="1">Cell membrane</location>
        <topology evidence="1">Multi-pass membrane protein</topology>
    </subcellularLocation>
</comment>
<organism evidence="9 10">
    <name type="scientific">Candidatus Giovannonibacteria bacterium GW2011_GWF2_42_19</name>
    <dbReference type="NCBI Taxonomy" id="1618659"/>
    <lineage>
        <taxon>Bacteria</taxon>
        <taxon>Candidatus Giovannoniibacteriota</taxon>
    </lineage>
</organism>